<organism evidence="2 3">
    <name type="scientific">Companilactobacillus versmoldensis DSM 14857 = KCTC 3814</name>
    <dbReference type="NCBI Taxonomy" id="1423815"/>
    <lineage>
        <taxon>Bacteria</taxon>
        <taxon>Bacillati</taxon>
        <taxon>Bacillota</taxon>
        <taxon>Bacilli</taxon>
        <taxon>Lactobacillales</taxon>
        <taxon>Lactobacillaceae</taxon>
        <taxon>Companilactobacillus</taxon>
    </lineage>
</organism>
<feature type="region of interest" description="Disordered" evidence="1">
    <location>
        <begin position="152"/>
        <end position="199"/>
    </location>
</feature>
<gene>
    <name evidence="2" type="ORF">FC27_GL000851</name>
</gene>
<feature type="compositionally biased region" description="Basic and acidic residues" evidence="1">
    <location>
        <begin position="190"/>
        <end position="199"/>
    </location>
</feature>
<comment type="caution">
    <text evidence="2">The sequence shown here is derived from an EMBL/GenBank/DDBJ whole genome shotgun (WGS) entry which is preliminary data.</text>
</comment>
<proteinExistence type="predicted"/>
<evidence type="ECO:0008006" key="4">
    <source>
        <dbReference type="Google" id="ProtNLM"/>
    </source>
</evidence>
<dbReference type="AlphaFoldDB" id="A0A0R1SNL4"/>
<protein>
    <recommendedName>
        <fullName evidence="4">DUF669 domain-containing protein</fullName>
    </recommendedName>
</protein>
<dbReference type="STRING" id="1423815.FC27_GL000851"/>
<reference evidence="2 3" key="1">
    <citation type="journal article" date="2015" name="Genome Announc.">
        <title>Expanding the biotechnology potential of lactobacilli through comparative genomics of 213 strains and associated genera.</title>
        <authorList>
            <person name="Sun Z."/>
            <person name="Harris H.M."/>
            <person name="McCann A."/>
            <person name="Guo C."/>
            <person name="Argimon S."/>
            <person name="Zhang W."/>
            <person name="Yang X."/>
            <person name="Jeffery I.B."/>
            <person name="Cooney J.C."/>
            <person name="Kagawa T.F."/>
            <person name="Liu W."/>
            <person name="Song Y."/>
            <person name="Salvetti E."/>
            <person name="Wrobel A."/>
            <person name="Rasinkangas P."/>
            <person name="Parkhill J."/>
            <person name="Rea M.C."/>
            <person name="O'Sullivan O."/>
            <person name="Ritari J."/>
            <person name="Douillard F.P."/>
            <person name="Paul Ross R."/>
            <person name="Yang R."/>
            <person name="Briner A.E."/>
            <person name="Felis G.E."/>
            <person name="de Vos W.M."/>
            <person name="Barrangou R."/>
            <person name="Klaenhammer T.R."/>
            <person name="Caufield P.W."/>
            <person name="Cui Y."/>
            <person name="Zhang H."/>
            <person name="O'Toole P.W."/>
        </authorList>
    </citation>
    <scope>NUCLEOTIDE SEQUENCE [LARGE SCALE GENOMIC DNA]</scope>
    <source>
        <strain evidence="2 3">DSM 14857</strain>
    </source>
</reference>
<sequence length="199" mass="21885">MSLRDRKNALEAQGFDPKNDKINGYEGLPAGKYHMLTEAISPSKFGQLSVRAQVIEGEHSGQNEFINVSLDEKKRNGEPLPDFIIDRNIKTIASLAAVLGVALSDAAWDDVQEMANEFQKGEGKQFNMDLTLKENKNNPAYPYKTYEFEEVAEDPFGNAPAPSDADAPLEIKDEDLPFGNAPAPSDADAPLDKNGERPF</sequence>
<keyword evidence="3" id="KW-1185">Reference proteome</keyword>
<dbReference type="RefSeq" id="WP_010623955.1">
    <property type="nucleotide sequence ID" value="NZ_AZFA01000002.1"/>
</dbReference>
<evidence type="ECO:0000313" key="2">
    <source>
        <dbReference type="EMBL" id="KRL68114.1"/>
    </source>
</evidence>
<dbReference type="PATRIC" id="fig|1423815.3.peg.864"/>
<evidence type="ECO:0000256" key="1">
    <source>
        <dbReference type="SAM" id="MobiDB-lite"/>
    </source>
</evidence>
<evidence type="ECO:0000313" key="3">
    <source>
        <dbReference type="Proteomes" id="UP000051647"/>
    </source>
</evidence>
<name>A0A0R1SNL4_9LACO</name>
<accession>A0A0R1SNL4</accession>
<dbReference type="OrthoDB" id="2223458at2"/>
<dbReference type="Proteomes" id="UP000051647">
    <property type="component" value="Unassembled WGS sequence"/>
</dbReference>
<dbReference type="eggNOG" id="ENOG5032WZE">
    <property type="taxonomic scope" value="Bacteria"/>
</dbReference>
<dbReference type="EMBL" id="AZFA01000002">
    <property type="protein sequence ID" value="KRL68114.1"/>
    <property type="molecule type" value="Genomic_DNA"/>
</dbReference>